<dbReference type="Proteomes" id="UP001497497">
    <property type="component" value="Unassembled WGS sequence"/>
</dbReference>
<dbReference type="SUPFAM" id="SSF54897">
    <property type="entry name" value="Protease propeptides/inhibitors"/>
    <property type="match status" value="1"/>
</dbReference>
<keyword evidence="3 13" id="KW-0645">Protease</keyword>
<feature type="signal peptide" evidence="15">
    <location>
        <begin position="1"/>
        <end position="24"/>
    </location>
</feature>
<evidence type="ECO:0000259" key="16">
    <source>
        <dbReference type="PROSITE" id="PS51829"/>
    </source>
</evidence>
<keyword evidence="6 13" id="KW-0378">Hydrolase</keyword>
<keyword evidence="4" id="KW-0165">Cleavage on pair of basic residues</keyword>
<reference evidence="17 18" key="1">
    <citation type="submission" date="2024-04" db="EMBL/GenBank/DDBJ databases">
        <authorList>
            <consortium name="Genoscope - CEA"/>
            <person name="William W."/>
        </authorList>
    </citation>
    <scope>NUCLEOTIDE SEQUENCE [LARGE SCALE GENOMIC DNA]</scope>
</reference>
<keyword evidence="18" id="KW-1185">Reference proteome</keyword>
<evidence type="ECO:0000313" key="17">
    <source>
        <dbReference type="EMBL" id="CAL1543881.1"/>
    </source>
</evidence>
<dbReference type="GO" id="GO:0005737">
    <property type="term" value="C:cytoplasm"/>
    <property type="evidence" value="ECO:0007669"/>
    <property type="project" value="UniProtKB-ARBA"/>
</dbReference>
<dbReference type="GO" id="GO:0005615">
    <property type="term" value="C:extracellular space"/>
    <property type="evidence" value="ECO:0007669"/>
    <property type="project" value="TreeGrafter"/>
</dbReference>
<evidence type="ECO:0000256" key="3">
    <source>
        <dbReference type="ARBA" id="ARBA00022670"/>
    </source>
</evidence>
<dbReference type="SUPFAM" id="SSF52743">
    <property type="entry name" value="Subtilisin-like"/>
    <property type="match status" value="1"/>
</dbReference>
<dbReference type="SUPFAM" id="SSF49785">
    <property type="entry name" value="Galactose-binding domain-like"/>
    <property type="match status" value="1"/>
</dbReference>
<dbReference type="InterPro" id="IPR036852">
    <property type="entry name" value="Peptidase_S8/S53_dom_sf"/>
</dbReference>
<dbReference type="GO" id="GO:0016486">
    <property type="term" value="P:peptide hormone processing"/>
    <property type="evidence" value="ECO:0007669"/>
    <property type="project" value="TreeGrafter"/>
</dbReference>
<dbReference type="InterPro" id="IPR034182">
    <property type="entry name" value="Kexin/furin"/>
</dbReference>
<evidence type="ECO:0000256" key="2">
    <source>
        <dbReference type="ARBA" id="ARBA00005325"/>
    </source>
</evidence>
<dbReference type="PANTHER" id="PTHR42884:SF14">
    <property type="entry name" value="NEUROENDOCRINE CONVERTASE 1"/>
    <property type="match status" value="1"/>
</dbReference>
<dbReference type="PROSITE" id="PS51829">
    <property type="entry name" value="P_HOMO_B"/>
    <property type="match status" value="1"/>
</dbReference>
<evidence type="ECO:0000256" key="15">
    <source>
        <dbReference type="SAM" id="SignalP"/>
    </source>
</evidence>
<dbReference type="GO" id="GO:0012505">
    <property type="term" value="C:endomembrane system"/>
    <property type="evidence" value="ECO:0007669"/>
    <property type="project" value="UniProtKB-ARBA"/>
</dbReference>
<name>A0AAV2IE30_LYMST</name>
<dbReference type="InterPro" id="IPR002884">
    <property type="entry name" value="P_dom"/>
</dbReference>
<evidence type="ECO:0000256" key="4">
    <source>
        <dbReference type="ARBA" id="ARBA00022685"/>
    </source>
</evidence>
<keyword evidence="11" id="KW-0325">Glycoprotein</keyword>
<dbReference type="PROSITE" id="PS51892">
    <property type="entry name" value="SUBTILASE"/>
    <property type="match status" value="1"/>
</dbReference>
<dbReference type="InterPro" id="IPR000209">
    <property type="entry name" value="Peptidase_S8/S53_dom"/>
</dbReference>
<comment type="similarity">
    <text evidence="2">Belongs to the peptidase S8 family. Furin subfamily.</text>
</comment>
<dbReference type="Pfam" id="PF01483">
    <property type="entry name" value="P_proprotein"/>
    <property type="match status" value="1"/>
</dbReference>
<sequence>MNFWTALLAVAICCSHYGFQIGSADEQDQHYVNEWAAEIPGGADVARSVASQHGYRLVRALQGLTDHYLLERSDVPHRSRRGAAHHTRKLAEDERVSFVAQQQHQVRVKREQVDIADREAVREILASGKPLNDPSSEHQWYINPQSDGASRQDTVRADLRVKECWKKGITGKGASVSILDDGIERTHPDLARNYDPEASYDFNDNDNDPNPRYDPTNENKHGTRCAGEISMVANNNNCGVGIAFDAKIGGVRMLDGRVTDRLEGEALSFNHKHVDIYSASWGPNDDGKTLEGPGLMARRGLELGIKEGRDGKGSLYAWASGNGGRIGDHCNADGYTSSIYTISVSSASQNGNSPWYSERCASTITSAYSSGSQTEGKVISADLHGKCTDSHTGTSAAAPMMAGVMALALEANSNLTWRDMQHIIAHCSRMEPLALESGWYKNGVGYCVNLKFGFGLIDAFCMTELANPATWQHVGEQRICTVEPVESSGFPKEVTPGNYVEVEFTTNGCEGQDNEVNFLEHIQVIMDMDHEKRGKVYAEVQSPMGTITPLFLERKFDSSNRGFKAWPMMSVHNWGEKPEGTWKFRVADRSTTGNEKGSLKSAKLVLYGTKERPAHQSSIVDCGNINKFVEVYSEGDEESKILLRHVILDLQETVDPEVVENKVGQLKDLLNSKVPIKDPQIQHSLVNLVNELEAKKARKFQFQALAENLKDNQMMVNLFSHVYSDLSSYLG</sequence>
<protein>
    <recommendedName>
        <fullName evidence="16">P/Homo B domain-containing protein</fullName>
    </recommendedName>
</protein>
<evidence type="ECO:0000256" key="1">
    <source>
        <dbReference type="ARBA" id="ARBA00001913"/>
    </source>
</evidence>
<evidence type="ECO:0000313" key="18">
    <source>
        <dbReference type="Proteomes" id="UP001497497"/>
    </source>
</evidence>
<evidence type="ECO:0000256" key="11">
    <source>
        <dbReference type="ARBA" id="ARBA00023180"/>
    </source>
</evidence>
<dbReference type="PROSITE" id="PS00138">
    <property type="entry name" value="SUBTILASE_SER"/>
    <property type="match status" value="1"/>
</dbReference>
<dbReference type="Pfam" id="PF00082">
    <property type="entry name" value="Peptidase_S8"/>
    <property type="match status" value="1"/>
</dbReference>
<feature type="compositionally biased region" description="Basic and acidic residues" evidence="14">
    <location>
        <begin position="209"/>
        <end position="221"/>
    </location>
</feature>
<dbReference type="CDD" id="cd04059">
    <property type="entry name" value="Peptidases_S8_Protein_convertases_Kexins_Furin-like"/>
    <property type="match status" value="1"/>
</dbReference>
<dbReference type="Gene3D" id="2.60.120.260">
    <property type="entry name" value="Galactose-binding domain-like"/>
    <property type="match status" value="1"/>
</dbReference>
<feature type="region of interest" description="Disordered" evidence="14">
    <location>
        <begin position="187"/>
        <end position="221"/>
    </location>
</feature>
<feature type="active site" description="Charge relay system" evidence="12 13">
    <location>
        <position position="221"/>
    </location>
</feature>
<dbReference type="AlphaFoldDB" id="A0AAV2IE30"/>
<feature type="domain" description="P/Homo B" evidence="16">
    <location>
        <begin position="474"/>
        <end position="612"/>
    </location>
</feature>
<dbReference type="Gene3D" id="3.30.70.850">
    <property type="entry name" value="Peptidase S8, pro-domain"/>
    <property type="match status" value="1"/>
</dbReference>
<dbReference type="InterPro" id="IPR038466">
    <property type="entry name" value="S8_pro-domain_sf"/>
</dbReference>
<dbReference type="Gene3D" id="3.40.50.200">
    <property type="entry name" value="Peptidase S8/S53 domain"/>
    <property type="match status" value="1"/>
</dbReference>
<dbReference type="PRINTS" id="PR00723">
    <property type="entry name" value="SUBTILISIN"/>
</dbReference>
<accession>A0AAV2IE30</accession>
<dbReference type="PANTHER" id="PTHR42884">
    <property type="entry name" value="PROPROTEIN CONVERTASE SUBTILISIN/KEXIN-RELATED"/>
    <property type="match status" value="1"/>
</dbReference>
<dbReference type="FunFam" id="3.40.50.200:FF:000001">
    <property type="entry name" value="Furin 2, isoform B"/>
    <property type="match status" value="1"/>
</dbReference>
<dbReference type="InterPro" id="IPR032815">
    <property type="entry name" value="S8_pro-domain"/>
</dbReference>
<dbReference type="GO" id="GO:0043005">
    <property type="term" value="C:neuron projection"/>
    <property type="evidence" value="ECO:0007669"/>
    <property type="project" value="TreeGrafter"/>
</dbReference>
<dbReference type="GO" id="GO:0016020">
    <property type="term" value="C:membrane"/>
    <property type="evidence" value="ECO:0007669"/>
    <property type="project" value="TreeGrafter"/>
</dbReference>
<dbReference type="Pfam" id="PF16470">
    <property type="entry name" value="S8_pro-domain"/>
    <property type="match status" value="1"/>
</dbReference>
<evidence type="ECO:0000256" key="12">
    <source>
        <dbReference type="PIRSR" id="PIRSR615500-1"/>
    </source>
</evidence>
<proteinExistence type="inferred from homology"/>
<evidence type="ECO:0000256" key="8">
    <source>
        <dbReference type="ARBA" id="ARBA00022837"/>
    </source>
</evidence>
<dbReference type="InterPro" id="IPR015500">
    <property type="entry name" value="Peptidase_S8_subtilisin-rel"/>
</dbReference>
<evidence type="ECO:0000256" key="10">
    <source>
        <dbReference type="ARBA" id="ARBA00023157"/>
    </source>
</evidence>
<keyword evidence="8" id="KW-0106">Calcium</keyword>
<dbReference type="EMBL" id="CAXITT010000582">
    <property type="protein sequence ID" value="CAL1543881.1"/>
    <property type="molecule type" value="Genomic_DNA"/>
</dbReference>
<dbReference type="InterPro" id="IPR022398">
    <property type="entry name" value="Peptidase_S8_His-AS"/>
</dbReference>
<evidence type="ECO:0000256" key="14">
    <source>
        <dbReference type="SAM" id="MobiDB-lite"/>
    </source>
</evidence>
<evidence type="ECO:0000256" key="7">
    <source>
        <dbReference type="ARBA" id="ARBA00022825"/>
    </source>
</evidence>
<gene>
    <name evidence="17" type="ORF">GSLYS_00017394001</name>
</gene>
<feature type="chain" id="PRO_5043539351" description="P/Homo B domain-containing protein" evidence="15">
    <location>
        <begin position="25"/>
        <end position="731"/>
    </location>
</feature>
<evidence type="ECO:0000256" key="13">
    <source>
        <dbReference type="PROSITE-ProRule" id="PRU01240"/>
    </source>
</evidence>
<organism evidence="17 18">
    <name type="scientific">Lymnaea stagnalis</name>
    <name type="common">Great pond snail</name>
    <name type="synonym">Helix stagnalis</name>
    <dbReference type="NCBI Taxonomy" id="6523"/>
    <lineage>
        <taxon>Eukaryota</taxon>
        <taxon>Metazoa</taxon>
        <taxon>Spiralia</taxon>
        <taxon>Lophotrochozoa</taxon>
        <taxon>Mollusca</taxon>
        <taxon>Gastropoda</taxon>
        <taxon>Heterobranchia</taxon>
        <taxon>Euthyneura</taxon>
        <taxon>Panpulmonata</taxon>
        <taxon>Hygrophila</taxon>
        <taxon>Lymnaeoidea</taxon>
        <taxon>Lymnaeidae</taxon>
        <taxon>Lymnaea</taxon>
    </lineage>
</organism>
<evidence type="ECO:0000256" key="9">
    <source>
        <dbReference type="ARBA" id="ARBA00023145"/>
    </source>
</evidence>
<dbReference type="InterPro" id="IPR023827">
    <property type="entry name" value="Peptidase_S8_Asp-AS"/>
</dbReference>
<comment type="caution">
    <text evidence="17">The sequence shown here is derived from an EMBL/GenBank/DDBJ whole genome shotgun (WGS) entry which is preliminary data.</text>
</comment>
<dbReference type="GO" id="GO:0004252">
    <property type="term" value="F:serine-type endopeptidase activity"/>
    <property type="evidence" value="ECO:0007669"/>
    <property type="project" value="UniProtKB-UniRule"/>
</dbReference>
<feature type="active site" description="Charge relay system" evidence="12 13">
    <location>
        <position position="395"/>
    </location>
</feature>
<keyword evidence="5 15" id="KW-0732">Signal</keyword>
<keyword evidence="9" id="KW-0865">Zymogen</keyword>
<dbReference type="InterPro" id="IPR008979">
    <property type="entry name" value="Galactose-bd-like_sf"/>
</dbReference>
<evidence type="ECO:0000256" key="5">
    <source>
        <dbReference type="ARBA" id="ARBA00022729"/>
    </source>
</evidence>
<dbReference type="InterPro" id="IPR023828">
    <property type="entry name" value="Peptidase_S8_Ser-AS"/>
</dbReference>
<dbReference type="FunFam" id="2.60.120.260:FF:000006">
    <property type="entry name" value="Proprotein convertase subtilisin/kexin type 5"/>
    <property type="match status" value="1"/>
</dbReference>
<dbReference type="PROSITE" id="PS00136">
    <property type="entry name" value="SUBTILASE_ASP"/>
    <property type="match status" value="1"/>
</dbReference>
<keyword evidence="7 13" id="KW-0720">Serine protease</keyword>
<evidence type="ECO:0000256" key="6">
    <source>
        <dbReference type="ARBA" id="ARBA00022801"/>
    </source>
</evidence>
<keyword evidence="10" id="KW-1015">Disulfide bond</keyword>
<dbReference type="PROSITE" id="PS00137">
    <property type="entry name" value="SUBTILASE_HIS"/>
    <property type="match status" value="1"/>
</dbReference>
<feature type="active site" description="Charge relay system" evidence="12 13">
    <location>
        <position position="180"/>
    </location>
</feature>
<comment type="cofactor">
    <cofactor evidence="1">
        <name>Ca(2+)</name>
        <dbReference type="ChEBI" id="CHEBI:29108"/>
    </cofactor>
</comment>